<keyword evidence="3" id="KW-1185">Reference proteome</keyword>
<dbReference type="EMBL" id="CP114040">
    <property type="protein sequence ID" value="WAS96786.1"/>
    <property type="molecule type" value="Genomic_DNA"/>
</dbReference>
<proteinExistence type="predicted"/>
<reference evidence="2" key="1">
    <citation type="submission" date="2022-11" db="EMBL/GenBank/DDBJ databases">
        <title>Minimal conservation of predation-associated metabolite biosynthetic gene clusters underscores biosynthetic potential of Myxococcota including descriptions for ten novel species: Archangium lansinium sp. nov., Myxococcus landrumus sp. nov., Nannocystis bai.</title>
        <authorList>
            <person name="Ahearne A."/>
            <person name="Stevens C."/>
            <person name="Dowd S."/>
        </authorList>
    </citation>
    <scope>NUCLEOTIDE SEQUENCE</scope>
    <source>
        <strain evidence="2">Fl3</strain>
    </source>
</reference>
<dbReference type="RefSeq" id="WP_269039150.1">
    <property type="nucleotide sequence ID" value="NZ_CP114040.1"/>
</dbReference>
<organism evidence="2 3">
    <name type="scientific">Nannocystis punicea</name>
    <dbReference type="NCBI Taxonomy" id="2995304"/>
    <lineage>
        <taxon>Bacteria</taxon>
        <taxon>Pseudomonadati</taxon>
        <taxon>Myxococcota</taxon>
        <taxon>Polyangia</taxon>
        <taxon>Nannocystales</taxon>
        <taxon>Nannocystaceae</taxon>
        <taxon>Nannocystis</taxon>
    </lineage>
</organism>
<evidence type="ECO:0000256" key="1">
    <source>
        <dbReference type="SAM" id="MobiDB-lite"/>
    </source>
</evidence>
<evidence type="ECO:0000313" key="3">
    <source>
        <dbReference type="Proteomes" id="UP001164459"/>
    </source>
</evidence>
<feature type="region of interest" description="Disordered" evidence="1">
    <location>
        <begin position="116"/>
        <end position="158"/>
    </location>
</feature>
<gene>
    <name evidence="2" type="ORF">O0S08_11620</name>
</gene>
<protein>
    <submittedName>
        <fullName evidence="2">Uncharacterized protein</fullName>
    </submittedName>
</protein>
<name>A0ABY7HBX3_9BACT</name>
<dbReference type="Proteomes" id="UP001164459">
    <property type="component" value="Chromosome"/>
</dbReference>
<sequence length="470" mass="49961">MSKHATSCILVSLSVLVVPGCSPPEYQRHIICEYKDPVTQETETKEYCVVAEPLCWNDPKPNDTELCSWNWFGDDAHQGDMTVLTADQVGNCSGSGIPRGNFPVWYYPAKSKGCVGQEPGNSSGGSGQTSATSGGDSTTEPTTTAPTTTDTETTGGLNDGPGTYYCSLRSPHKCANISPDDALGNDPYNRDPGLYPEDDDYDACWTSTVNLLAGQKKLSKCVVAQSQADAKSKCEDGCTNFNDSLTMACANAGCSVPKYVDCIFEGDWTDELNNDDIDGDEQEEPWKIDLVDANDWQCDGEPLIIGDGPFTQFEGSGTIITPDGHSAGMTGVQGFLSYSLSNCTATTCTITIDTLVGLTGHAEGGYTDAAGSGGTYELQQIGFQSRVPFSGTWDKIRKNITFPTDVMQAQFWGGPVLIDGVSVTDNGGVLNAELDQLVGSLQSTTGPLTLNMTYQMSLFGTASASLQTVP</sequence>
<feature type="compositionally biased region" description="Low complexity" evidence="1">
    <location>
        <begin position="128"/>
        <end position="156"/>
    </location>
</feature>
<evidence type="ECO:0000313" key="2">
    <source>
        <dbReference type="EMBL" id="WAS96786.1"/>
    </source>
</evidence>
<accession>A0ABY7HBX3</accession>